<gene>
    <name evidence="1" type="ORF">EK403_15410</name>
</gene>
<evidence type="ECO:0000313" key="1">
    <source>
        <dbReference type="EMBL" id="RXF71456.1"/>
    </source>
</evidence>
<comment type="caution">
    <text evidence="1">The sequence shown here is derived from an EMBL/GenBank/DDBJ whole genome shotgun (WGS) entry which is preliminary data.</text>
</comment>
<dbReference type="EMBL" id="RYFI01000015">
    <property type="protein sequence ID" value="RXF71456.1"/>
    <property type="molecule type" value="Genomic_DNA"/>
</dbReference>
<protein>
    <submittedName>
        <fullName evidence="1">Uncharacterized protein</fullName>
    </submittedName>
</protein>
<reference evidence="1 2" key="1">
    <citation type="submission" date="2018-12" db="EMBL/GenBank/DDBJ databases">
        <title>bacterium Hansschlegelia zhihuaiae S113.</title>
        <authorList>
            <person name="He J."/>
        </authorList>
    </citation>
    <scope>NUCLEOTIDE SEQUENCE [LARGE SCALE GENOMIC DNA]</scope>
    <source>
        <strain evidence="1 2">S 113</strain>
    </source>
</reference>
<proteinExistence type="predicted"/>
<sequence length="96" mass="10738">MTDEKTRQTLCGALRSLRKVAEGASPDLRDAPELRDWLIVSAEDGVALIGRVTGHPTVEDDRLVYTSALIAMSADQSWARTLNRFYRLRGPSRLPR</sequence>
<evidence type="ECO:0000313" key="2">
    <source>
        <dbReference type="Proteomes" id="UP000289708"/>
    </source>
</evidence>
<keyword evidence="2" id="KW-1185">Reference proteome</keyword>
<dbReference type="AlphaFoldDB" id="A0A4Q0MEZ9"/>
<name>A0A4Q0MEZ9_9HYPH</name>
<dbReference type="OrthoDB" id="7870532at2"/>
<dbReference type="Proteomes" id="UP000289708">
    <property type="component" value="Unassembled WGS sequence"/>
</dbReference>
<dbReference type="RefSeq" id="WP_128778352.1">
    <property type="nucleotide sequence ID" value="NZ_RYFI01000015.1"/>
</dbReference>
<dbReference type="Pfam" id="PF20339">
    <property type="entry name" value="DUF6634"/>
    <property type="match status" value="1"/>
</dbReference>
<organism evidence="1 2">
    <name type="scientific">Hansschlegelia zhihuaiae</name>
    <dbReference type="NCBI Taxonomy" id="405005"/>
    <lineage>
        <taxon>Bacteria</taxon>
        <taxon>Pseudomonadati</taxon>
        <taxon>Pseudomonadota</taxon>
        <taxon>Alphaproteobacteria</taxon>
        <taxon>Hyphomicrobiales</taxon>
        <taxon>Methylopilaceae</taxon>
        <taxon>Hansschlegelia</taxon>
    </lineage>
</organism>
<accession>A0A4Q0MEZ9</accession>
<dbReference type="InterPro" id="IPR046574">
    <property type="entry name" value="DUF6634"/>
</dbReference>